<sequence>MLPEDISKEFKTDNPNKEQLFNILNDLSPSEIKVILTLLTTDIIPVLANLSPVVKAFEQLGEKEKNLFTDLLKSMKSNS</sequence>
<reference evidence="1 2" key="1">
    <citation type="submission" date="2023-02" db="EMBL/GenBank/DDBJ databases">
        <authorList>
            <person name="Olszewska D."/>
        </authorList>
    </citation>
    <scope>NUCLEOTIDE SEQUENCE [LARGE SCALE GENOMIC DNA]</scope>
    <source>
        <strain evidence="1 2">FDU301</strain>
    </source>
</reference>
<dbReference type="EMBL" id="JARAOX010000046">
    <property type="protein sequence ID" value="MDD9781010.1"/>
    <property type="molecule type" value="Genomic_DNA"/>
</dbReference>
<dbReference type="RefSeq" id="WP_274588433.1">
    <property type="nucleotide sequence ID" value="NZ_JARAOX010000046.1"/>
</dbReference>
<dbReference type="AlphaFoldDB" id="A0ABD4WLY7"/>
<organism evidence="1 2">
    <name type="scientific">Priestia megaterium</name>
    <name type="common">Bacillus megaterium</name>
    <dbReference type="NCBI Taxonomy" id="1404"/>
    <lineage>
        <taxon>Bacteria</taxon>
        <taxon>Bacillati</taxon>
        <taxon>Bacillota</taxon>
        <taxon>Bacilli</taxon>
        <taxon>Bacillales</taxon>
        <taxon>Bacillaceae</taxon>
        <taxon>Priestia</taxon>
    </lineage>
</organism>
<evidence type="ECO:0000313" key="2">
    <source>
        <dbReference type="Proteomes" id="UP001213771"/>
    </source>
</evidence>
<evidence type="ECO:0000313" key="1">
    <source>
        <dbReference type="EMBL" id="MDD9781010.1"/>
    </source>
</evidence>
<protein>
    <submittedName>
        <fullName evidence="1">Uncharacterized protein</fullName>
    </submittedName>
</protein>
<comment type="caution">
    <text evidence="1">The sequence shown here is derived from an EMBL/GenBank/DDBJ whole genome shotgun (WGS) entry which is preliminary data.</text>
</comment>
<name>A0ABD4WLY7_PRIMG</name>
<dbReference type="Proteomes" id="UP001213771">
    <property type="component" value="Unassembled WGS sequence"/>
</dbReference>
<gene>
    <name evidence="1" type="ORF">PVE99_00765</name>
</gene>
<proteinExistence type="predicted"/>
<accession>A0ABD4WLY7</accession>